<proteinExistence type="predicted"/>
<evidence type="ECO:0000313" key="4">
    <source>
        <dbReference type="Proteomes" id="UP001501867"/>
    </source>
</evidence>
<keyword evidence="4" id="KW-1185">Reference proteome</keyword>
<accession>A0ABN0V874</accession>
<dbReference type="Proteomes" id="UP001501867">
    <property type="component" value="Unassembled WGS sequence"/>
</dbReference>
<dbReference type="EMBL" id="BAAABV010000011">
    <property type="protein sequence ID" value="GAA0279623.1"/>
    <property type="molecule type" value="Genomic_DNA"/>
</dbReference>
<dbReference type="SUPFAM" id="SSF50370">
    <property type="entry name" value="Ricin B-like lectins"/>
    <property type="match status" value="1"/>
</dbReference>
<dbReference type="InterPro" id="IPR035992">
    <property type="entry name" value="Ricin_B-like_lectins"/>
</dbReference>
<dbReference type="Pfam" id="PF14200">
    <property type="entry name" value="RicinB_lectin_2"/>
    <property type="match status" value="1"/>
</dbReference>
<dbReference type="InterPro" id="IPR000772">
    <property type="entry name" value="Ricin_B_lectin"/>
</dbReference>
<dbReference type="Gene3D" id="2.80.10.50">
    <property type="match status" value="1"/>
</dbReference>
<comment type="caution">
    <text evidence="3">The sequence shown here is derived from an EMBL/GenBank/DDBJ whole genome shotgun (WGS) entry which is preliminary data.</text>
</comment>
<protein>
    <recommendedName>
        <fullName evidence="2">Ricin B lectin domain-containing protein</fullName>
    </recommendedName>
</protein>
<organism evidence="3 4">
    <name type="scientific">Streptomyces polychromogenes</name>
    <dbReference type="NCBI Taxonomy" id="67342"/>
    <lineage>
        <taxon>Bacteria</taxon>
        <taxon>Bacillati</taxon>
        <taxon>Actinomycetota</taxon>
        <taxon>Actinomycetes</taxon>
        <taxon>Kitasatosporales</taxon>
        <taxon>Streptomycetaceae</taxon>
        <taxon>Streptomyces</taxon>
    </lineage>
</organism>
<dbReference type="CDD" id="cd00161">
    <property type="entry name" value="beta-trefoil_Ricin-like"/>
    <property type="match status" value="1"/>
</dbReference>
<feature type="domain" description="Ricin B lectin" evidence="2">
    <location>
        <begin position="61"/>
        <end position="114"/>
    </location>
</feature>
<evidence type="ECO:0000256" key="1">
    <source>
        <dbReference type="SAM" id="MobiDB-lite"/>
    </source>
</evidence>
<name>A0ABN0V874_9ACTN</name>
<feature type="region of interest" description="Disordered" evidence="1">
    <location>
        <begin position="22"/>
        <end position="44"/>
    </location>
</feature>
<evidence type="ECO:0000259" key="2">
    <source>
        <dbReference type="Pfam" id="PF14200"/>
    </source>
</evidence>
<dbReference type="RefSeq" id="WP_344154930.1">
    <property type="nucleotide sequence ID" value="NZ_BAAABV010000011.1"/>
</dbReference>
<sequence>MTGASQRRAAYARAGLTRPEDGASWLRRSAGRRRGPRPAVEAESIKDGAQIVQWEFFASKDNMKWNLEYTSGGYCIVRAVNSSKCLAVSQEATNDGANFVQWADVDHPNQQFRLA</sequence>
<reference evidence="3 4" key="1">
    <citation type="journal article" date="2019" name="Int. J. Syst. Evol. Microbiol.">
        <title>The Global Catalogue of Microorganisms (GCM) 10K type strain sequencing project: providing services to taxonomists for standard genome sequencing and annotation.</title>
        <authorList>
            <consortium name="The Broad Institute Genomics Platform"/>
            <consortium name="The Broad Institute Genome Sequencing Center for Infectious Disease"/>
            <person name="Wu L."/>
            <person name="Ma J."/>
        </authorList>
    </citation>
    <scope>NUCLEOTIDE SEQUENCE [LARGE SCALE GENOMIC DNA]</scope>
    <source>
        <strain evidence="3 4">JCM 4505</strain>
    </source>
</reference>
<gene>
    <name evidence="3" type="ORF">GCM10010302_16630</name>
</gene>
<evidence type="ECO:0000313" key="3">
    <source>
        <dbReference type="EMBL" id="GAA0279623.1"/>
    </source>
</evidence>